<gene>
    <name evidence="2" type="ORF">HKW66_Vig0251340</name>
</gene>
<sequence>MAMQEREAWLNFLFCFINFPLLGYGFQSGEVGSTGVCLVGLEALHTLSCPIAASFLDQAVIKEKDIIKQRTWRSPQRAKGQAIHYKKMCRHAALLA</sequence>
<proteinExistence type="predicted"/>
<dbReference type="Proteomes" id="UP000743370">
    <property type="component" value="Unassembled WGS sequence"/>
</dbReference>
<evidence type="ECO:0000256" key="1">
    <source>
        <dbReference type="SAM" id="SignalP"/>
    </source>
</evidence>
<dbReference type="AlphaFoldDB" id="A0A8T0JN55"/>
<feature type="signal peptide" evidence="1">
    <location>
        <begin position="1"/>
        <end position="25"/>
    </location>
</feature>
<comment type="caution">
    <text evidence="2">The sequence shown here is derived from an EMBL/GenBank/DDBJ whole genome shotgun (WGS) entry which is preliminary data.</text>
</comment>
<protein>
    <submittedName>
        <fullName evidence="2">Uncharacterized protein</fullName>
    </submittedName>
</protein>
<reference evidence="2 3" key="1">
    <citation type="submission" date="2020-05" db="EMBL/GenBank/DDBJ databases">
        <title>Vigna angularis (adzuki bean) Var. LongXiaoDou No. 4 denovo assembly.</title>
        <authorList>
            <person name="Xiang H."/>
        </authorList>
    </citation>
    <scope>NUCLEOTIDE SEQUENCE [LARGE SCALE GENOMIC DNA]</scope>
    <source>
        <tissue evidence="2">Leaf</tissue>
    </source>
</reference>
<name>A0A8T0JN55_PHAAN</name>
<dbReference type="EMBL" id="JABFOF010000010">
    <property type="protein sequence ID" value="KAG2377150.1"/>
    <property type="molecule type" value="Genomic_DNA"/>
</dbReference>
<feature type="chain" id="PRO_5035804592" evidence="1">
    <location>
        <begin position="26"/>
        <end position="96"/>
    </location>
</feature>
<keyword evidence="1" id="KW-0732">Signal</keyword>
<evidence type="ECO:0000313" key="2">
    <source>
        <dbReference type="EMBL" id="KAG2377150.1"/>
    </source>
</evidence>
<accession>A0A8T0JN55</accession>
<evidence type="ECO:0000313" key="3">
    <source>
        <dbReference type="Proteomes" id="UP000743370"/>
    </source>
</evidence>
<organism evidence="2 3">
    <name type="scientific">Phaseolus angularis</name>
    <name type="common">Azuki bean</name>
    <name type="synonym">Vigna angularis</name>
    <dbReference type="NCBI Taxonomy" id="3914"/>
    <lineage>
        <taxon>Eukaryota</taxon>
        <taxon>Viridiplantae</taxon>
        <taxon>Streptophyta</taxon>
        <taxon>Embryophyta</taxon>
        <taxon>Tracheophyta</taxon>
        <taxon>Spermatophyta</taxon>
        <taxon>Magnoliopsida</taxon>
        <taxon>eudicotyledons</taxon>
        <taxon>Gunneridae</taxon>
        <taxon>Pentapetalae</taxon>
        <taxon>rosids</taxon>
        <taxon>fabids</taxon>
        <taxon>Fabales</taxon>
        <taxon>Fabaceae</taxon>
        <taxon>Papilionoideae</taxon>
        <taxon>50 kb inversion clade</taxon>
        <taxon>NPAAA clade</taxon>
        <taxon>indigoferoid/millettioid clade</taxon>
        <taxon>Phaseoleae</taxon>
        <taxon>Vigna</taxon>
    </lineage>
</organism>